<name>A0ABP7HM76_9ACTN</name>
<dbReference type="Gene3D" id="1.25.40.10">
    <property type="entry name" value="Tetratricopeptide repeat domain"/>
    <property type="match status" value="1"/>
</dbReference>
<keyword evidence="3" id="KW-1185">Reference proteome</keyword>
<comment type="caution">
    <text evidence="2">The sequence shown here is derived from an EMBL/GenBank/DDBJ whole genome shotgun (WGS) entry which is preliminary data.</text>
</comment>
<dbReference type="Proteomes" id="UP001500888">
    <property type="component" value="Unassembled WGS sequence"/>
</dbReference>
<gene>
    <name evidence="2" type="ORF">GCM10022226_14600</name>
</gene>
<protein>
    <recommendedName>
        <fullName evidence="1">HTH cro/C1-type domain-containing protein</fullName>
    </recommendedName>
</protein>
<feature type="domain" description="HTH cro/C1-type" evidence="1">
    <location>
        <begin position="8"/>
        <end position="63"/>
    </location>
</feature>
<dbReference type="CDD" id="cd00093">
    <property type="entry name" value="HTH_XRE"/>
    <property type="match status" value="1"/>
</dbReference>
<accession>A0ABP7HM76</accession>
<dbReference type="RefSeq" id="WP_344935865.1">
    <property type="nucleotide sequence ID" value="NZ_BAAAZR010000002.1"/>
</dbReference>
<dbReference type="Gene3D" id="1.10.260.40">
    <property type="entry name" value="lambda repressor-like DNA-binding domains"/>
    <property type="match status" value="1"/>
</dbReference>
<dbReference type="PROSITE" id="PS50943">
    <property type="entry name" value="HTH_CROC1"/>
    <property type="match status" value="1"/>
</dbReference>
<dbReference type="InterPro" id="IPR001387">
    <property type="entry name" value="Cro/C1-type_HTH"/>
</dbReference>
<dbReference type="InterPro" id="IPR010982">
    <property type="entry name" value="Lambda_DNA-bd_dom_sf"/>
</dbReference>
<dbReference type="Pfam" id="PF01381">
    <property type="entry name" value="HTH_3"/>
    <property type="match status" value="1"/>
</dbReference>
<sequence>MATIGERVVNLRKRAGMSQAELASISGVSASLIRKLEQGSRSDVRLETARKIAAALRVPTTAIITDHVGDQADAETVDHWGAVRRALHGLGDQSGEPPTVDGIRRALDASMPLWRGDKYAELATTLPKLLADTDTLVGTDRSQRFVRSRLLHLTGWLLTQTRQFEAAELALLRGLDDADDLLEAAAIVSTRCWLLLRRGRLEQARQLAIKWADDVEPRISRATPRDLSAWGWLLLRSSAAAVRDNRPGEAEDAIRLARTAAVAMSRDISPGDDFLRTFGPITVAMKRAENAMVEDRPDLVLRMSQAIPTNDLAPTSNNRNRHLLDVADAHRRSRQYGEAFDVLRRIRQDSPEWIVNQGYAKDILKGIFAGRRTLTSDMRDLADFVRLDY</sequence>
<evidence type="ECO:0000313" key="2">
    <source>
        <dbReference type="EMBL" id="GAA3796381.1"/>
    </source>
</evidence>
<evidence type="ECO:0000313" key="3">
    <source>
        <dbReference type="Proteomes" id="UP001500888"/>
    </source>
</evidence>
<dbReference type="EMBL" id="BAAAZR010000002">
    <property type="protein sequence ID" value="GAA3796381.1"/>
    <property type="molecule type" value="Genomic_DNA"/>
</dbReference>
<evidence type="ECO:0000259" key="1">
    <source>
        <dbReference type="PROSITE" id="PS50943"/>
    </source>
</evidence>
<proteinExistence type="predicted"/>
<dbReference type="SMART" id="SM00530">
    <property type="entry name" value="HTH_XRE"/>
    <property type="match status" value="1"/>
</dbReference>
<dbReference type="InterPro" id="IPR011990">
    <property type="entry name" value="TPR-like_helical_dom_sf"/>
</dbReference>
<dbReference type="SUPFAM" id="SSF47413">
    <property type="entry name" value="lambda repressor-like DNA-binding domains"/>
    <property type="match status" value="1"/>
</dbReference>
<reference evidence="3" key="1">
    <citation type="journal article" date="2019" name="Int. J. Syst. Evol. Microbiol.">
        <title>The Global Catalogue of Microorganisms (GCM) 10K type strain sequencing project: providing services to taxonomists for standard genome sequencing and annotation.</title>
        <authorList>
            <consortium name="The Broad Institute Genomics Platform"/>
            <consortium name="The Broad Institute Genome Sequencing Center for Infectious Disease"/>
            <person name="Wu L."/>
            <person name="Ma J."/>
        </authorList>
    </citation>
    <scope>NUCLEOTIDE SEQUENCE [LARGE SCALE GENOMIC DNA]</scope>
    <source>
        <strain evidence="3">JCM 16908</strain>
    </source>
</reference>
<organism evidence="2 3">
    <name type="scientific">Sphaerisporangium flaviroseum</name>
    <dbReference type="NCBI Taxonomy" id="509199"/>
    <lineage>
        <taxon>Bacteria</taxon>
        <taxon>Bacillati</taxon>
        <taxon>Actinomycetota</taxon>
        <taxon>Actinomycetes</taxon>
        <taxon>Streptosporangiales</taxon>
        <taxon>Streptosporangiaceae</taxon>
        <taxon>Sphaerisporangium</taxon>
    </lineage>
</organism>